<name>A0A7Y8C5T2_9PSED</name>
<proteinExistence type="predicted"/>
<reference evidence="1 2" key="1">
    <citation type="submission" date="2020-04" db="EMBL/GenBank/DDBJ databases">
        <title>Molecular characterization of pseudomonads from Agaricus bisporus reveal novel blotch 2 pathogens in Western Europe.</title>
        <authorList>
            <person name="Taparia T."/>
            <person name="Krijger M."/>
            <person name="Haynes E."/>
            <person name="Elpinstone J.G."/>
            <person name="Noble R."/>
            <person name="Van Der Wolf J."/>
        </authorList>
    </citation>
    <scope>NUCLEOTIDE SEQUENCE [LARGE SCALE GENOMIC DNA]</scope>
    <source>
        <strain evidence="1 2">H7001</strain>
    </source>
</reference>
<evidence type="ECO:0000313" key="1">
    <source>
        <dbReference type="EMBL" id="NWC00534.1"/>
    </source>
</evidence>
<accession>A0A7Y8C5T2</accession>
<dbReference type="EMBL" id="JACAQB010000032">
    <property type="protein sequence ID" value="NWC00534.1"/>
    <property type="molecule type" value="Genomic_DNA"/>
</dbReference>
<evidence type="ECO:0000313" key="2">
    <source>
        <dbReference type="Proteomes" id="UP000539985"/>
    </source>
</evidence>
<dbReference type="InterPro" id="IPR028955">
    <property type="entry name" value="Imm57"/>
</dbReference>
<protein>
    <submittedName>
        <fullName evidence="1">Uncharacterized protein</fullName>
    </submittedName>
</protein>
<dbReference type="Pfam" id="PF15596">
    <property type="entry name" value="Imm57"/>
    <property type="match status" value="1"/>
</dbReference>
<gene>
    <name evidence="1" type="ORF">HX882_32150</name>
</gene>
<dbReference type="AlphaFoldDB" id="A0A7Y8C5T2"/>
<dbReference type="Proteomes" id="UP000539985">
    <property type="component" value="Unassembled WGS sequence"/>
</dbReference>
<sequence>MAANEARQVRFAERVITVELARALSPRVREERAKCARVCPETGALELGIGLIGMARGEVASEALINLLGLRLDGAGSEEVGCQILSRGKALGHQLEKTQPGPVAEHCNKTFNALRKRELFDVSDVGAESVCRTDSEILSARKELLQAINSNVVCESE</sequence>
<organism evidence="1 2">
    <name type="scientific">Pseudomonas gingeri</name>
    <dbReference type="NCBI Taxonomy" id="117681"/>
    <lineage>
        <taxon>Bacteria</taxon>
        <taxon>Pseudomonadati</taxon>
        <taxon>Pseudomonadota</taxon>
        <taxon>Gammaproteobacteria</taxon>
        <taxon>Pseudomonadales</taxon>
        <taxon>Pseudomonadaceae</taxon>
        <taxon>Pseudomonas</taxon>
    </lineage>
</organism>
<comment type="caution">
    <text evidence="1">The sequence shown here is derived from an EMBL/GenBank/DDBJ whole genome shotgun (WGS) entry which is preliminary data.</text>
</comment>